<gene>
    <name evidence="2" type="ORF">P7K49_008894</name>
</gene>
<evidence type="ECO:0000313" key="3">
    <source>
        <dbReference type="Proteomes" id="UP001266305"/>
    </source>
</evidence>
<evidence type="ECO:0000313" key="2">
    <source>
        <dbReference type="EMBL" id="KAK2114628.1"/>
    </source>
</evidence>
<evidence type="ECO:0000256" key="1">
    <source>
        <dbReference type="SAM" id="MobiDB-lite"/>
    </source>
</evidence>
<comment type="caution">
    <text evidence="2">The sequence shown here is derived from an EMBL/GenBank/DDBJ whole genome shotgun (WGS) entry which is preliminary data.</text>
</comment>
<reference evidence="2 3" key="1">
    <citation type="submission" date="2023-05" db="EMBL/GenBank/DDBJ databases">
        <title>B98-5 Cell Line De Novo Hybrid Assembly: An Optical Mapping Approach.</title>
        <authorList>
            <person name="Kananen K."/>
            <person name="Auerbach J.A."/>
            <person name="Kautto E."/>
            <person name="Blachly J.S."/>
        </authorList>
    </citation>
    <scope>NUCLEOTIDE SEQUENCE [LARGE SCALE GENOMIC DNA]</scope>
    <source>
        <strain evidence="2">B95-8</strain>
        <tissue evidence="2">Cell line</tissue>
    </source>
</reference>
<feature type="compositionally biased region" description="Polar residues" evidence="1">
    <location>
        <begin position="164"/>
        <end position="174"/>
    </location>
</feature>
<feature type="region of interest" description="Disordered" evidence="1">
    <location>
        <begin position="148"/>
        <end position="183"/>
    </location>
</feature>
<name>A0ABQ9VZ20_SAGOE</name>
<feature type="region of interest" description="Disordered" evidence="1">
    <location>
        <begin position="1"/>
        <end position="74"/>
    </location>
</feature>
<dbReference type="Proteomes" id="UP001266305">
    <property type="component" value="Unassembled WGS sequence"/>
</dbReference>
<dbReference type="EMBL" id="JASSZA010000004">
    <property type="protein sequence ID" value="KAK2114628.1"/>
    <property type="molecule type" value="Genomic_DNA"/>
</dbReference>
<sequence>MTDTDSARTCSNIYPHSHPESSGPGRRTKNKYAHGVESARGGPSLTSYCGPPTTVSSRRATPDPTPFDPARRTHNRTRRFQCIVQALATELGEGGQDQLPRFLQTEDNPQNRHRSAITETISEKPGLPFLMDDSVARWPQPYQVREKPLASVGPRTLHARRSRPGSSKSPTTEWPTGRSVIPHCQSPLTSRVTQALEPTNNIVATPTTKALTTSRHHI</sequence>
<keyword evidence="3" id="KW-1185">Reference proteome</keyword>
<organism evidence="2 3">
    <name type="scientific">Saguinus oedipus</name>
    <name type="common">Cotton-top tamarin</name>
    <name type="synonym">Oedipomidas oedipus</name>
    <dbReference type="NCBI Taxonomy" id="9490"/>
    <lineage>
        <taxon>Eukaryota</taxon>
        <taxon>Metazoa</taxon>
        <taxon>Chordata</taxon>
        <taxon>Craniata</taxon>
        <taxon>Vertebrata</taxon>
        <taxon>Euteleostomi</taxon>
        <taxon>Mammalia</taxon>
        <taxon>Eutheria</taxon>
        <taxon>Euarchontoglires</taxon>
        <taxon>Primates</taxon>
        <taxon>Haplorrhini</taxon>
        <taxon>Platyrrhini</taxon>
        <taxon>Cebidae</taxon>
        <taxon>Callitrichinae</taxon>
        <taxon>Saguinus</taxon>
    </lineage>
</organism>
<proteinExistence type="predicted"/>
<protein>
    <submittedName>
        <fullName evidence="2">Uncharacterized protein</fullName>
    </submittedName>
</protein>
<accession>A0ABQ9VZ20</accession>
<feature type="compositionally biased region" description="Polar residues" evidence="1">
    <location>
        <begin position="1"/>
        <end position="14"/>
    </location>
</feature>